<name>A0A1N5S3M2_9ARCH</name>
<evidence type="ECO:0000313" key="2">
    <source>
        <dbReference type="EMBL" id="SIM30603.1"/>
    </source>
</evidence>
<dbReference type="RefSeq" id="WP_148689408.1">
    <property type="nucleotide sequence ID" value="NZ_LT671858.1"/>
</dbReference>
<dbReference type="GeneID" id="41587382"/>
<accession>A0A1N5S3M2</accession>
<dbReference type="Proteomes" id="UP000195607">
    <property type="component" value="Chromosome I"/>
</dbReference>
<keyword evidence="1" id="KW-0472">Membrane</keyword>
<dbReference type="AlphaFoldDB" id="A0A1N5S3M2"/>
<feature type="transmembrane region" description="Helical" evidence="1">
    <location>
        <begin position="12"/>
        <end position="31"/>
    </location>
</feature>
<keyword evidence="1" id="KW-1133">Transmembrane helix</keyword>
<evidence type="ECO:0000313" key="3">
    <source>
        <dbReference type="Proteomes" id="UP000195607"/>
    </source>
</evidence>
<proteinExistence type="predicted"/>
<keyword evidence="1" id="KW-0812">Transmembrane</keyword>
<gene>
    <name evidence="2" type="ORF">CSP5_0063</name>
</gene>
<sequence length="145" mass="16759">MSFSGRFSRWIPLLIVAVVDFFVLFSVLYFLPSSSPYYTPLYYIVWALTFAAVVLTGNSIRFKTGFGRRVVYRSKPNFIYSNIVDDSDTDEYKKKLKEASDLYLQGKISSDEEFFSAIGEHTPKEESIFRALKVARENFGKMGRR</sequence>
<feature type="transmembrane region" description="Helical" evidence="1">
    <location>
        <begin position="43"/>
        <end position="60"/>
    </location>
</feature>
<protein>
    <submittedName>
        <fullName evidence="2">Membrane protein</fullName>
    </submittedName>
</protein>
<reference evidence="2 3" key="1">
    <citation type="submission" date="2016-04" db="EMBL/GenBank/DDBJ databases">
        <authorList>
            <person name="Evans L.H."/>
            <person name="Alamgir A."/>
            <person name="Owens N."/>
            <person name="Weber N.D."/>
            <person name="Virtaneva K."/>
            <person name="Barbian K."/>
            <person name="Babar A."/>
            <person name="Rosenke K."/>
        </authorList>
    </citation>
    <scope>NUCLEOTIDE SEQUENCE [LARGE SCALE GENOMIC DNA]</scope>
    <source>
        <strain evidence="3">S5(T) (JCM 30642 \VKM B-2941)</strain>
    </source>
</reference>
<evidence type="ECO:0000256" key="1">
    <source>
        <dbReference type="SAM" id="Phobius"/>
    </source>
</evidence>
<dbReference type="EMBL" id="LT671858">
    <property type="protein sequence ID" value="SIM30603.1"/>
    <property type="molecule type" value="Genomic_DNA"/>
</dbReference>
<organism evidence="2 3">
    <name type="scientific">Cuniculiplasma divulgatum</name>
    <dbReference type="NCBI Taxonomy" id="1673428"/>
    <lineage>
        <taxon>Archaea</taxon>
        <taxon>Methanobacteriati</taxon>
        <taxon>Thermoplasmatota</taxon>
        <taxon>Thermoplasmata</taxon>
        <taxon>Thermoplasmatales</taxon>
        <taxon>Cuniculiplasmataceae</taxon>
        <taxon>Cuniculiplasma</taxon>
    </lineage>
</organism>